<name>A0A2H0LNF7_9BACT</name>
<dbReference type="SUPFAM" id="SSF75011">
    <property type="entry name" value="3-carboxy-cis,cis-mucoante lactonizing enzyme"/>
    <property type="match status" value="1"/>
</dbReference>
<dbReference type="EMBL" id="PCVY01000057">
    <property type="protein sequence ID" value="PIQ85949.1"/>
    <property type="molecule type" value="Genomic_DNA"/>
</dbReference>
<dbReference type="Proteomes" id="UP000230859">
    <property type="component" value="Unassembled WGS sequence"/>
</dbReference>
<evidence type="ECO:0000313" key="2">
    <source>
        <dbReference type="Proteomes" id="UP000230859"/>
    </source>
</evidence>
<dbReference type="AlphaFoldDB" id="A0A2H0LNF7"/>
<reference evidence="1 2" key="1">
    <citation type="submission" date="2017-09" db="EMBL/GenBank/DDBJ databases">
        <title>Depth-based differentiation of microbial function through sediment-hosted aquifers and enrichment of novel symbionts in the deep terrestrial subsurface.</title>
        <authorList>
            <person name="Probst A.J."/>
            <person name="Ladd B."/>
            <person name="Jarett J.K."/>
            <person name="Geller-Mcgrath D.E."/>
            <person name="Sieber C.M."/>
            <person name="Emerson J.B."/>
            <person name="Anantharaman K."/>
            <person name="Thomas B.C."/>
            <person name="Malmstrom R."/>
            <person name="Stieglmeier M."/>
            <person name="Klingl A."/>
            <person name="Woyke T."/>
            <person name="Ryan C.M."/>
            <person name="Banfield J.F."/>
        </authorList>
    </citation>
    <scope>NUCLEOTIDE SEQUENCE [LARGE SCALE GENOMIC DNA]</scope>
    <source>
        <strain evidence="1">CG11_big_fil_rev_8_21_14_0_20_45_26</strain>
    </source>
</reference>
<dbReference type="InterPro" id="IPR051200">
    <property type="entry name" value="Host-pathogen_enzymatic-act"/>
</dbReference>
<dbReference type="InterPro" id="IPR015943">
    <property type="entry name" value="WD40/YVTN_repeat-like_dom_sf"/>
</dbReference>
<dbReference type="PANTHER" id="PTHR47197:SF3">
    <property type="entry name" value="DIHYDRO-HEME D1 DEHYDROGENASE"/>
    <property type="match status" value="1"/>
</dbReference>
<dbReference type="PANTHER" id="PTHR47197">
    <property type="entry name" value="PROTEIN NIRF"/>
    <property type="match status" value="1"/>
</dbReference>
<organism evidence="1 2">
    <name type="scientific">Candidatus Abzuiibacterium crystallinum</name>
    <dbReference type="NCBI Taxonomy" id="1974748"/>
    <lineage>
        <taxon>Bacteria</taxon>
        <taxon>Pseudomonadati</taxon>
        <taxon>Candidatus Omnitrophota</taxon>
        <taxon>Candidatus Abzuiibacterium</taxon>
    </lineage>
</organism>
<protein>
    <submittedName>
        <fullName evidence="1">Uncharacterized protein</fullName>
    </submittedName>
</protein>
<sequence length="359" mass="40914">MLKFNRLTMFTFFTFFITANLAFAENRWIYDTKSTDLQMIQADGVRDRIYLLDSGNSRFVIIDSRTEKIIKTIPMTTPLSDMSISKNHRYAIIATDGDIMRVNLETLDAESFSINDLLVESLTFDFREDVYFVTRYSAPDHIYHLRSNLTDIVDTFGVGENLSEPVNFGLLRTDPTGVSLFVGQRDISPARIDKFDVTTDTPVFLGRTVHSGQYSIGSSMEDFAISPTHDELYVATTDFTPAIKVVDTTTLYRLVDFETVDQPVGVSIDRVGKELLAITNNFYTNKMYRFKLKPRGLLKEYDLLSDVWHGHGQPRGVAFDQQGKKAFIIHGHPDYEEMKVQVVDIRRSPCIDVASVEEM</sequence>
<accession>A0A2H0LNF7</accession>
<gene>
    <name evidence="1" type="ORF">COV74_06670</name>
</gene>
<proteinExistence type="predicted"/>
<evidence type="ECO:0000313" key="1">
    <source>
        <dbReference type="EMBL" id="PIQ85949.1"/>
    </source>
</evidence>
<dbReference type="Gene3D" id="2.130.10.10">
    <property type="entry name" value="YVTN repeat-like/Quinoprotein amine dehydrogenase"/>
    <property type="match status" value="1"/>
</dbReference>
<comment type="caution">
    <text evidence="1">The sequence shown here is derived from an EMBL/GenBank/DDBJ whole genome shotgun (WGS) entry which is preliminary data.</text>
</comment>